<reference evidence="1 2" key="1">
    <citation type="submission" date="2021-06" db="EMBL/GenBank/DDBJ databases">
        <title>Caerostris extrusa draft genome.</title>
        <authorList>
            <person name="Kono N."/>
            <person name="Arakawa K."/>
        </authorList>
    </citation>
    <scope>NUCLEOTIDE SEQUENCE [LARGE SCALE GENOMIC DNA]</scope>
</reference>
<evidence type="ECO:0000313" key="2">
    <source>
        <dbReference type="Proteomes" id="UP001054945"/>
    </source>
</evidence>
<dbReference type="AlphaFoldDB" id="A0AAV4Q0C3"/>
<proteinExistence type="predicted"/>
<dbReference type="EMBL" id="BPLR01005512">
    <property type="protein sequence ID" value="GIY02865.1"/>
    <property type="molecule type" value="Genomic_DNA"/>
</dbReference>
<accession>A0AAV4Q0C3</accession>
<protein>
    <submittedName>
        <fullName evidence="1">Uncharacterized protein</fullName>
    </submittedName>
</protein>
<name>A0AAV4Q0C3_CAEEX</name>
<keyword evidence="2" id="KW-1185">Reference proteome</keyword>
<comment type="caution">
    <text evidence="1">The sequence shown here is derived from an EMBL/GenBank/DDBJ whole genome shotgun (WGS) entry which is preliminary data.</text>
</comment>
<organism evidence="1 2">
    <name type="scientific">Caerostris extrusa</name>
    <name type="common">Bark spider</name>
    <name type="synonym">Caerostris bankana</name>
    <dbReference type="NCBI Taxonomy" id="172846"/>
    <lineage>
        <taxon>Eukaryota</taxon>
        <taxon>Metazoa</taxon>
        <taxon>Ecdysozoa</taxon>
        <taxon>Arthropoda</taxon>
        <taxon>Chelicerata</taxon>
        <taxon>Arachnida</taxon>
        <taxon>Araneae</taxon>
        <taxon>Araneomorphae</taxon>
        <taxon>Entelegynae</taxon>
        <taxon>Araneoidea</taxon>
        <taxon>Araneidae</taxon>
        <taxon>Caerostris</taxon>
    </lineage>
</organism>
<sequence>MNMKNGKALPSGSRRGLEGNEPYLQPQMPSIREGVFLEYPPWVLWSILEVFLEYPPWNLLEYPLLQYIWSIHLRVFLEYHLGVFVRSILEYPPWDILGVFLEYPPFRVFLEYPLYSIFGVSTLEYPPWV</sequence>
<evidence type="ECO:0000313" key="1">
    <source>
        <dbReference type="EMBL" id="GIY02865.1"/>
    </source>
</evidence>
<gene>
    <name evidence="1" type="ORF">CEXT_18721</name>
</gene>
<dbReference type="Proteomes" id="UP001054945">
    <property type="component" value="Unassembled WGS sequence"/>
</dbReference>